<sequence length="57" mass="6617">MVRRSFRHLLSNHCLHVIFPQLCGLSLVLQENRISIQVSLHLITIKFKRNCFGISKA</sequence>
<evidence type="ECO:0000313" key="1">
    <source>
        <dbReference type="EMBL" id="MBX36953.1"/>
    </source>
</evidence>
<reference evidence="1" key="1">
    <citation type="submission" date="2018-02" db="EMBL/GenBank/DDBJ databases">
        <title>Rhizophora mucronata_Transcriptome.</title>
        <authorList>
            <person name="Meera S.P."/>
            <person name="Sreeshan A."/>
            <person name="Augustine A."/>
        </authorList>
    </citation>
    <scope>NUCLEOTIDE SEQUENCE</scope>
    <source>
        <tissue evidence="1">Leaf</tissue>
    </source>
</reference>
<proteinExistence type="predicted"/>
<organism evidence="1">
    <name type="scientific">Rhizophora mucronata</name>
    <name type="common">Asiatic mangrove</name>
    <dbReference type="NCBI Taxonomy" id="61149"/>
    <lineage>
        <taxon>Eukaryota</taxon>
        <taxon>Viridiplantae</taxon>
        <taxon>Streptophyta</taxon>
        <taxon>Embryophyta</taxon>
        <taxon>Tracheophyta</taxon>
        <taxon>Spermatophyta</taxon>
        <taxon>Magnoliopsida</taxon>
        <taxon>eudicotyledons</taxon>
        <taxon>Gunneridae</taxon>
        <taxon>Pentapetalae</taxon>
        <taxon>rosids</taxon>
        <taxon>fabids</taxon>
        <taxon>Malpighiales</taxon>
        <taxon>Rhizophoraceae</taxon>
        <taxon>Rhizophora</taxon>
    </lineage>
</organism>
<dbReference type="AlphaFoldDB" id="A0A2P2N398"/>
<dbReference type="EMBL" id="GGEC01056469">
    <property type="protein sequence ID" value="MBX36953.1"/>
    <property type="molecule type" value="Transcribed_RNA"/>
</dbReference>
<accession>A0A2P2N398</accession>
<name>A0A2P2N398_RHIMU</name>
<protein>
    <submittedName>
        <fullName evidence="1">Uncharacterized protein</fullName>
    </submittedName>
</protein>